<protein>
    <recommendedName>
        <fullName evidence="2">DUF6199 domain-containing protein</fullName>
    </recommendedName>
</protein>
<proteinExistence type="predicted"/>
<gene>
    <name evidence="3" type="ordered locus">Bsel_1289</name>
</gene>
<organism evidence="3 4">
    <name type="scientific">Bacillus selenitireducens (strain ATCC 700615 / DSM 15326 / MLS10)</name>
    <dbReference type="NCBI Taxonomy" id="439292"/>
    <lineage>
        <taxon>Bacteria</taxon>
        <taxon>Bacillati</taxon>
        <taxon>Bacillota</taxon>
        <taxon>Bacilli</taxon>
        <taxon>Bacillales</taxon>
        <taxon>Bacillaceae</taxon>
        <taxon>Salisediminibacterium</taxon>
    </lineage>
</organism>
<evidence type="ECO:0000259" key="2">
    <source>
        <dbReference type="Pfam" id="PF19701"/>
    </source>
</evidence>
<dbReference type="EMBL" id="CP001791">
    <property type="protein sequence ID" value="ADH98801.1"/>
    <property type="molecule type" value="Genomic_DNA"/>
</dbReference>
<reference evidence="3" key="1">
    <citation type="submission" date="2009-10" db="EMBL/GenBank/DDBJ databases">
        <title>Complete sequence of Bacillus selenitireducens MLS10.</title>
        <authorList>
            <consortium name="US DOE Joint Genome Institute"/>
            <person name="Lucas S."/>
            <person name="Copeland A."/>
            <person name="Lapidus A."/>
            <person name="Glavina del Rio T."/>
            <person name="Dalin E."/>
            <person name="Tice H."/>
            <person name="Bruce D."/>
            <person name="Goodwin L."/>
            <person name="Pitluck S."/>
            <person name="Sims D."/>
            <person name="Brettin T."/>
            <person name="Detter J.C."/>
            <person name="Han C."/>
            <person name="Larimer F."/>
            <person name="Land M."/>
            <person name="Hauser L."/>
            <person name="Kyrpides N."/>
            <person name="Ovchinnikova G."/>
            <person name="Stolz J."/>
        </authorList>
    </citation>
    <scope>NUCLEOTIDE SEQUENCE [LARGE SCALE GENOMIC DNA]</scope>
    <source>
        <strain evidence="3">MLS10</strain>
    </source>
</reference>
<dbReference type="AlphaFoldDB" id="D6XSL5"/>
<evidence type="ECO:0000313" key="4">
    <source>
        <dbReference type="Proteomes" id="UP000000271"/>
    </source>
</evidence>
<feature type="transmembrane region" description="Helical" evidence="1">
    <location>
        <begin position="47"/>
        <end position="65"/>
    </location>
</feature>
<name>D6XSL5_BACIE</name>
<keyword evidence="1" id="KW-0812">Transmembrane</keyword>
<evidence type="ECO:0000256" key="1">
    <source>
        <dbReference type="SAM" id="Phobius"/>
    </source>
</evidence>
<feature type="domain" description="DUF6199" evidence="2">
    <location>
        <begin position="8"/>
        <end position="65"/>
    </location>
</feature>
<dbReference type="InterPro" id="IPR045679">
    <property type="entry name" value="DUF6199"/>
</dbReference>
<dbReference type="RefSeq" id="WP_013172225.1">
    <property type="nucleotide sequence ID" value="NC_014219.1"/>
</dbReference>
<dbReference type="Proteomes" id="UP000000271">
    <property type="component" value="Chromosome"/>
</dbReference>
<keyword evidence="1" id="KW-1133">Transmembrane helix</keyword>
<keyword evidence="1" id="KW-0472">Membrane</keyword>
<keyword evidence="4" id="KW-1185">Reference proteome</keyword>
<dbReference type="KEGG" id="bse:Bsel_1289"/>
<dbReference type="eggNOG" id="ENOG503095V">
    <property type="taxonomic scope" value="Bacteria"/>
</dbReference>
<sequence>MFFVLLVFSIPFFIFSIWTLFEPEESYLFMRRWRYERTPEISDLHKKTIRVGTVLGMIFWSFLLLQTGYDTFFRPDPFEDFINNQDIDSLP</sequence>
<accession>D6XSL5</accession>
<dbReference type="Pfam" id="PF19701">
    <property type="entry name" value="DUF6199"/>
    <property type="match status" value="1"/>
</dbReference>
<dbReference type="OrthoDB" id="2638588at2"/>
<dbReference type="HOGENOM" id="CLU_177520_0_0_9"/>
<evidence type="ECO:0000313" key="3">
    <source>
        <dbReference type="EMBL" id="ADH98801.1"/>
    </source>
</evidence>
<dbReference type="STRING" id="439292.Bsel_1289"/>